<keyword evidence="1" id="KW-0812">Transmembrane</keyword>
<gene>
    <name evidence="2" type="ORF">PJV92_10430</name>
</gene>
<protein>
    <submittedName>
        <fullName evidence="2">Uncharacterized protein</fullName>
    </submittedName>
</protein>
<dbReference type="Proteomes" id="UP001171508">
    <property type="component" value="Unassembled WGS sequence"/>
</dbReference>
<dbReference type="EMBL" id="JAQJJM010000030">
    <property type="protein sequence ID" value="MDN5133138.1"/>
    <property type="molecule type" value="Genomic_DNA"/>
</dbReference>
<feature type="transmembrane region" description="Helical" evidence="1">
    <location>
        <begin position="134"/>
        <end position="158"/>
    </location>
</feature>
<keyword evidence="1" id="KW-1133">Transmembrane helix</keyword>
<sequence length="232" mass="27569">MDDKNLELIPDKDGFLFEIEDYNYLLMKFCLWFMVFGGIMFVLFYYKNGDILALRNDGHRGYIIVTIGGIYIVFEAIKMLIYLKKKEKEKIKFYTDYIYRTNNNLKVPLVNIEEGYIAKYNTFSNKIPWRISTFVTILAFILGAAIVAIPFFIGRFIYSIFKGKKYTLETNNLILLQNNYNRYCISVALNIATKEEIEKLNQYLNQYLHTDMNNMEKILYKIPEFKRKNIII</sequence>
<feature type="transmembrane region" description="Helical" evidence="1">
    <location>
        <begin position="25"/>
        <end position="46"/>
    </location>
</feature>
<evidence type="ECO:0000256" key="1">
    <source>
        <dbReference type="SAM" id="Phobius"/>
    </source>
</evidence>
<feature type="transmembrane region" description="Helical" evidence="1">
    <location>
        <begin position="61"/>
        <end position="83"/>
    </location>
</feature>
<dbReference type="RefSeq" id="WP_175531170.1">
    <property type="nucleotide sequence ID" value="NZ_JABWGL010000016.1"/>
</dbReference>
<accession>A0AAP4Q064</accession>
<keyword evidence="1" id="KW-0472">Membrane</keyword>
<evidence type="ECO:0000313" key="3">
    <source>
        <dbReference type="Proteomes" id="UP001171508"/>
    </source>
</evidence>
<evidence type="ECO:0000313" key="2">
    <source>
        <dbReference type="EMBL" id="MDN5133138.1"/>
    </source>
</evidence>
<reference evidence="2" key="1">
    <citation type="journal article" date="2023" name="Microorganisms">
        <title>Genomic Characterization of Arcobacter butzleri Strains Isolated from Various Sources in Lithuania.</title>
        <authorList>
            <person name="Uljanovas D."/>
            <person name="Golz G."/>
            <person name="Fleischmann S."/>
            <person name="Kudirkiene E."/>
            <person name="Kasetiene N."/>
            <person name="Grineviciene A."/>
            <person name="Tamuleviciene E."/>
            <person name="Aksomaitiene J."/>
            <person name="Alter T."/>
            <person name="Malakauskas M."/>
        </authorList>
    </citation>
    <scope>NUCLEOTIDE SEQUENCE</scope>
    <source>
        <strain evidence="2">H19</strain>
    </source>
</reference>
<reference evidence="2" key="2">
    <citation type="submission" date="2023-01" db="EMBL/GenBank/DDBJ databases">
        <authorList>
            <person name="Uljanovas D."/>
        </authorList>
    </citation>
    <scope>NUCLEOTIDE SEQUENCE</scope>
    <source>
        <strain evidence="2">H19</strain>
    </source>
</reference>
<dbReference type="AlphaFoldDB" id="A0AAP4Q064"/>
<proteinExistence type="predicted"/>
<comment type="caution">
    <text evidence="2">The sequence shown here is derived from an EMBL/GenBank/DDBJ whole genome shotgun (WGS) entry which is preliminary data.</text>
</comment>
<name>A0AAP4Q064_9BACT</name>
<organism evidence="2 3">
    <name type="scientific">Aliarcobacter butzleri</name>
    <dbReference type="NCBI Taxonomy" id="28197"/>
    <lineage>
        <taxon>Bacteria</taxon>
        <taxon>Pseudomonadati</taxon>
        <taxon>Campylobacterota</taxon>
        <taxon>Epsilonproteobacteria</taxon>
        <taxon>Campylobacterales</taxon>
        <taxon>Arcobacteraceae</taxon>
        <taxon>Aliarcobacter</taxon>
    </lineage>
</organism>